<dbReference type="RefSeq" id="XP_019044276.1">
    <property type="nucleotide sequence ID" value="XM_019194153.1"/>
</dbReference>
<evidence type="ECO:0000313" key="2">
    <source>
        <dbReference type="EMBL" id="OCF23206.1"/>
    </source>
</evidence>
<dbReference type="EMBL" id="CP144547">
    <property type="protein sequence ID" value="WVW86036.1"/>
    <property type="molecule type" value="Genomic_DNA"/>
</dbReference>
<reference evidence="2" key="1">
    <citation type="submission" date="2013-07" db="EMBL/GenBank/DDBJ databases">
        <title>The Genome Sequence of Cryptococcus bestiolae CBS10118.</title>
        <authorList>
            <consortium name="The Broad Institute Genome Sequencing Platform"/>
            <person name="Cuomo C."/>
            <person name="Litvintseva A."/>
            <person name="Chen Y."/>
            <person name="Heitman J."/>
            <person name="Sun S."/>
            <person name="Springer D."/>
            <person name="Dromer F."/>
            <person name="Young S.K."/>
            <person name="Zeng Q."/>
            <person name="Gargeya S."/>
            <person name="Fitzgerald M."/>
            <person name="Abouelleil A."/>
            <person name="Alvarado L."/>
            <person name="Berlin A.M."/>
            <person name="Chapman S.B."/>
            <person name="Dewar J."/>
            <person name="Goldberg J."/>
            <person name="Griggs A."/>
            <person name="Gujja S."/>
            <person name="Hansen M."/>
            <person name="Howarth C."/>
            <person name="Imamovic A."/>
            <person name="Larimer J."/>
            <person name="McCowan C."/>
            <person name="Murphy C."/>
            <person name="Pearson M."/>
            <person name="Priest M."/>
            <person name="Roberts A."/>
            <person name="Saif S."/>
            <person name="Shea T."/>
            <person name="Sykes S."/>
            <person name="Wortman J."/>
            <person name="Nusbaum C."/>
            <person name="Birren B."/>
        </authorList>
    </citation>
    <scope>NUCLEOTIDE SEQUENCE [LARGE SCALE GENOMIC DNA]</scope>
    <source>
        <strain evidence="2">CBS 10118</strain>
    </source>
</reference>
<dbReference type="VEuPathDB" id="FungiDB:I302_07560"/>
<evidence type="ECO:0000256" key="1">
    <source>
        <dbReference type="SAM" id="MobiDB-lite"/>
    </source>
</evidence>
<dbReference type="Proteomes" id="UP000092730">
    <property type="component" value="Chromosome 7"/>
</dbReference>
<reference evidence="3" key="2">
    <citation type="submission" date="2013-07" db="EMBL/GenBank/DDBJ databases">
        <authorList>
            <consortium name="The Broad Institute Genome Sequencing Platform"/>
            <person name="Cuomo C."/>
            <person name="Litvintseva A."/>
            <person name="Chen Y."/>
            <person name="Heitman J."/>
            <person name="Sun S."/>
            <person name="Springer D."/>
            <person name="Dromer F."/>
            <person name="Young S.K."/>
            <person name="Zeng Q."/>
            <person name="Gargeya S."/>
            <person name="Fitzgerald M."/>
            <person name="Abouelleil A."/>
            <person name="Alvarado L."/>
            <person name="Berlin A.M."/>
            <person name="Chapman S.B."/>
            <person name="Dewar J."/>
            <person name="Goldberg J."/>
            <person name="Griggs A."/>
            <person name="Gujja S."/>
            <person name="Hansen M."/>
            <person name="Howarth C."/>
            <person name="Imamovic A."/>
            <person name="Larimer J."/>
            <person name="McCowan C."/>
            <person name="Murphy C."/>
            <person name="Pearson M."/>
            <person name="Priest M."/>
            <person name="Roberts A."/>
            <person name="Saif S."/>
            <person name="Shea T."/>
            <person name="Sykes S."/>
            <person name="Wortman J."/>
            <person name="Nusbaum C."/>
            <person name="Birren B."/>
        </authorList>
    </citation>
    <scope>NUCLEOTIDE SEQUENCE</scope>
    <source>
        <strain evidence="3">CBS 10118</strain>
    </source>
</reference>
<reference evidence="2" key="3">
    <citation type="submission" date="2014-01" db="EMBL/GenBank/DDBJ databases">
        <title>Evolution of pathogenesis and genome organization in the Tremellales.</title>
        <authorList>
            <person name="Cuomo C."/>
            <person name="Litvintseva A."/>
            <person name="Heitman J."/>
            <person name="Chen Y."/>
            <person name="Sun S."/>
            <person name="Springer D."/>
            <person name="Dromer F."/>
            <person name="Young S."/>
            <person name="Zeng Q."/>
            <person name="Chapman S."/>
            <person name="Gujja S."/>
            <person name="Saif S."/>
            <person name="Birren B."/>
        </authorList>
    </citation>
    <scope>NUCLEOTIDE SEQUENCE</scope>
    <source>
        <strain evidence="2">CBS 10118</strain>
    </source>
</reference>
<dbReference type="GeneID" id="30211959"/>
<dbReference type="EMBL" id="KI894024">
    <property type="protein sequence ID" value="OCF23206.1"/>
    <property type="molecule type" value="Genomic_DNA"/>
</dbReference>
<feature type="region of interest" description="Disordered" evidence="1">
    <location>
        <begin position="1"/>
        <end position="24"/>
    </location>
</feature>
<dbReference type="AlphaFoldDB" id="A0A1B9FWR1"/>
<sequence length="303" mass="34235">MKCEGDGHASNVKPEDDPQGYNYYPQQSLEYRSTSGHETPRTSGVRPLTTFVPGTYCYKQCTKTSLTYNTPEADMKSRRSMAVRDIHSEYSNSMTRTHDSIMVAQKDNARFSRWASKVESAQEAIRVLYGRREAYTDPTSKLEYPTIDIIIPEDSLRCHLDVTLLTASDERIQDSAGDVCLAGSLDLDREVHTFLFESAQRVRKRDQPGAIHNSEFEESIDIVAAKLGEDTKNVINTRDQRPLTKFRFQSGFSIIQPKSGALPGFRSANNSSKKVIPGPYGQRNGIWRVNHSYIVTMHPLDDE</sequence>
<proteinExistence type="predicted"/>
<keyword evidence="4" id="KW-1185">Reference proteome</keyword>
<gene>
    <name evidence="2" type="ORF">I302_07560</name>
    <name evidence="3" type="ORF">I302_108074</name>
</gene>
<organism evidence="2">
    <name type="scientific">Kwoniella bestiolae CBS 10118</name>
    <dbReference type="NCBI Taxonomy" id="1296100"/>
    <lineage>
        <taxon>Eukaryota</taxon>
        <taxon>Fungi</taxon>
        <taxon>Dikarya</taxon>
        <taxon>Basidiomycota</taxon>
        <taxon>Agaricomycotina</taxon>
        <taxon>Tremellomycetes</taxon>
        <taxon>Tremellales</taxon>
        <taxon>Cryptococcaceae</taxon>
        <taxon>Kwoniella</taxon>
    </lineage>
</organism>
<accession>A0A1B9FWR1</accession>
<protein>
    <submittedName>
        <fullName evidence="2">Uncharacterized protein</fullName>
    </submittedName>
</protein>
<reference evidence="3" key="4">
    <citation type="submission" date="2024-02" db="EMBL/GenBank/DDBJ databases">
        <title>Comparative genomics of Cryptococcus and Kwoniella reveals pathogenesis evolution and contrasting modes of karyotype evolution via chromosome fusion or intercentromeric recombination.</title>
        <authorList>
            <person name="Coelho M.A."/>
            <person name="David-Palma M."/>
            <person name="Shea T."/>
            <person name="Bowers K."/>
            <person name="McGinley-Smith S."/>
            <person name="Mohammad A.W."/>
            <person name="Gnirke A."/>
            <person name="Yurkov A.M."/>
            <person name="Nowrousian M."/>
            <person name="Sun S."/>
            <person name="Cuomo C.A."/>
            <person name="Heitman J."/>
        </authorList>
    </citation>
    <scope>NUCLEOTIDE SEQUENCE</scope>
    <source>
        <strain evidence="3">CBS 10118</strain>
    </source>
</reference>
<evidence type="ECO:0000313" key="3">
    <source>
        <dbReference type="EMBL" id="WVW86036.1"/>
    </source>
</evidence>
<dbReference type="KEGG" id="kbi:30211959"/>
<name>A0A1B9FWR1_9TREE</name>
<evidence type="ECO:0000313" key="4">
    <source>
        <dbReference type="Proteomes" id="UP000092730"/>
    </source>
</evidence>